<proteinExistence type="inferred from homology"/>
<keyword evidence="5" id="KW-1185">Reference proteome</keyword>
<dbReference type="InterPro" id="IPR057326">
    <property type="entry name" value="KR_dom"/>
</dbReference>
<evidence type="ECO:0000256" key="1">
    <source>
        <dbReference type="ARBA" id="ARBA00006484"/>
    </source>
</evidence>
<dbReference type="SUPFAM" id="SSF51735">
    <property type="entry name" value="NAD(P)-binding Rossmann-fold domains"/>
    <property type="match status" value="1"/>
</dbReference>
<dbReference type="RefSeq" id="WP_022996464.1">
    <property type="nucleotide sequence ID" value="NZ_CBDDTQ010000005.1"/>
</dbReference>
<dbReference type="PRINTS" id="PR00081">
    <property type="entry name" value="GDHRDH"/>
</dbReference>
<dbReference type="Proteomes" id="UP001107961">
    <property type="component" value="Unassembled WGS sequence"/>
</dbReference>
<dbReference type="InterPro" id="IPR036291">
    <property type="entry name" value="NAD(P)-bd_dom_sf"/>
</dbReference>
<organism evidence="4 5">
    <name type="scientific">Alloalcanivorax xenomutans</name>
    <dbReference type="NCBI Taxonomy" id="1094342"/>
    <lineage>
        <taxon>Bacteria</taxon>
        <taxon>Pseudomonadati</taxon>
        <taxon>Pseudomonadota</taxon>
        <taxon>Gammaproteobacteria</taxon>
        <taxon>Oceanospirillales</taxon>
        <taxon>Alcanivoracaceae</taxon>
        <taxon>Alloalcanivorax</taxon>
    </lineage>
</organism>
<dbReference type="SMART" id="SM00822">
    <property type="entry name" value="PKS_KR"/>
    <property type="match status" value="1"/>
</dbReference>
<dbReference type="InterPro" id="IPR002347">
    <property type="entry name" value="SDR_fam"/>
</dbReference>
<name>A0A9Q3ZC23_9GAMM</name>
<sequence>MEAVLITGASAGIGDAFARQLAAEGYNLVLAARRLPALRRLGEELAASFNIEVVALECDLARPDAVSRLIHDLDTRAIRLVGLINNAGFGERGPFKDLPLSRQMNMIQVNVNSLVALTWQVLPQLSNARDAFIINVASTAAFQAGPNMAVYYATKAFVLSFSEALHEELRGQGIEVSTLCPGATRTEFAEQANMSGTRLFRAGTMQPRDVVRQALEHRRRAIVVTGWRNRLLVWLGKFSPRLVTRRMAAWLQA</sequence>
<comment type="similarity">
    <text evidence="1">Belongs to the short-chain dehydrogenases/reductases (SDR) family.</text>
</comment>
<evidence type="ECO:0000259" key="3">
    <source>
        <dbReference type="SMART" id="SM00822"/>
    </source>
</evidence>
<dbReference type="Pfam" id="PF00106">
    <property type="entry name" value="adh_short"/>
    <property type="match status" value="1"/>
</dbReference>
<dbReference type="GO" id="GO:0016491">
    <property type="term" value="F:oxidoreductase activity"/>
    <property type="evidence" value="ECO:0007669"/>
    <property type="project" value="UniProtKB-KW"/>
</dbReference>
<feature type="domain" description="Ketoreductase" evidence="3">
    <location>
        <begin position="2"/>
        <end position="237"/>
    </location>
</feature>
<evidence type="ECO:0000313" key="4">
    <source>
        <dbReference type="EMBL" id="MCE7507870.1"/>
    </source>
</evidence>
<dbReference type="PIRSF" id="PIRSF000126">
    <property type="entry name" value="11-beta-HSD1"/>
    <property type="match status" value="1"/>
</dbReference>
<dbReference type="KEGG" id="axe:P40_13695"/>
<reference evidence="4" key="1">
    <citation type="submission" date="2022-01" db="EMBL/GenBank/DDBJ databases">
        <authorList>
            <person name="Karlyshev A.V."/>
            <person name="Jaspars M."/>
        </authorList>
    </citation>
    <scope>NUCLEOTIDE SEQUENCE</scope>
    <source>
        <strain evidence="4">AGSA3-2</strain>
    </source>
</reference>
<accession>A0A9Q3ZC23</accession>
<dbReference type="GO" id="GO:0016020">
    <property type="term" value="C:membrane"/>
    <property type="evidence" value="ECO:0007669"/>
    <property type="project" value="TreeGrafter"/>
</dbReference>
<evidence type="ECO:0000256" key="2">
    <source>
        <dbReference type="ARBA" id="ARBA00023002"/>
    </source>
</evidence>
<comment type="caution">
    <text evidence="4">The sequence shown here is derived from an EMBL/GenBank/DDBJ whole genome shotgun (WGS) entry which is preliminary data.</text>
</comment>
<dbReference type="PANTHER" id="PTHR44196:SF2">
    <property type="entry name" value="SHORT-CHAIN DEHYDROGENASE-RELATED"/>
    <property type="match status" value="1"/>
</dbReference>
<dbReference type="PANTHER" id="PTHR44196">
    <property type="entry name" value="DEHYDROGENASE/REDUCTASE SDR FAMILY MEMBER 7B"/>
    <property type="match status" value="1"/>
</dbReference>
<dbReference type="EMBL" id="JAJVKT010000004">
    <property type="protein sequence ID" value="MCE7507870.1"/>
    <property type="molecule type" value="Genomic_DNA"/>
</dbReference>
<gene>
    <name evidence="4" type="ORF">LZG35_04425</name>
</gene>
<keyword evidence="2" id="KW-0560">Oxidoreductase</keyword>
<dbReference type="AlphaFoldDB" id="A0A9Q3ZC23"/>
<protein>
    <submittedName>
        <fullName evidence="4">SDR family oxidoreductase</fullName>
    </submittedName>
</protein>
<dbReference type="Gene3D" id="3.40.50.720">
    <property type="entry name" value="NAD(P)-binding Rossmann-like Domain"/>
    <property type="match status" value="1"/>
</dbReference>
<evidence type="ECO:0000313" key="5">
    <source>
        <dbReference type="Proteomes" id="UP001107961"/>
    </source>
</evidence>